<dbReference type="InterPro" id="IPR036097">
    <property type="entry name" value="HisK_dim/P_sf"/>
</dbReference>
<dbReference type="RefSeq" id="WP_013569826.1">
    <property type="nucleotide sequence ID" value="NC_014963.1"/>
</dbReference>
<feature type="domain" description="Histidine kinase" evidence="9">
    <location>
        <begin position="324"/>
        <end position="538"/>
    </location>
</feature>
<evidence type="ECO:0000256" key="7">
    <source>
        <dbReference type="ARBA" id="ARBA00022840"/>
    </source>
</evidence>
<dbReference type="PROSITE" id="PS50113">
    <property type="entry name" value="PAC"/>
    <property type="match status" value="1"/>
</dbReference>
<dbReference type="InterPro" id="IPR013656">
    <property type="entry name" value="PAS_4"/>
</dbReference>
<keyword evidence="6 12" id="KW-0418">Kinase</keyword>
<gene>
    <name evidence="12" type="ordered locus">AciPR4_3341</name>
</gene>
<evidence type="ECO:0000313" key="12">
    <source>
        <dbReference type="EMBL" id="ADV84095.1"/>
    </source>
</evidence>
<dbReference type="STRING" id="401053.AciPR4_3341"/>
<evidence type="ECO:0000256" key="4">
    <source>
        <dbReference type="ARBA" id="ARBA00022679"/>
    </source>
</evidence>
<dbReference type="NCBIfam" id="TIGR00229">
    <property type="entry name" value="sensory_box"/>
    <property type="match status" value="2"/>
</dbReference>
<feature type="domain" description="PAC" evidence="11">
    <location>
        <begin position="259"/>
        <end position="311"/>
    </location>
</feature>
<reference evidence="12 13" key="1">
    <citation type="journal article" date="2012" name="Stand. Genomic Sci.">
        <title>Complete genome sequence of Terriglobus saanensis type strain SP1PR4(T), an Acidobacteria from tundra soil.</title>
        <authorList>
            <person name="Rawat S.R."/>
            <person name="Mannisto M.K."/>
            <person name="Starovoytov V."/>
            <person name="Goodwin L."/>
            <person name="Nolan M."/>
            <person name="Hauser L."/>
            <person name="Land M."/>
            <person name="Davenport K.W."/>
            <person name="Woyke T."/>
            <person name="Haggblom M.M."/>
        </authorList>
    </citation>
    <scope>NUCLEOTIDE SEQUENCE</scope>
    <source>
        <strain evidence="13">ATCC BAA-1853 / DSM 23119 / SP1PR4</strain>
    </source>
</reference>
<dbReference type="Gene3D" id="3.30.565.10">
    <property type="entry name" value="Histidine kinase-like ATPase, C-terminal domain"/>
    <property type="match status" value="1"/>
</dbReference>
<dbReference type="CDD" id="cd00130">
    <property type="entry name" value="PAS"/>
    <property type="match status" value="2"/>
</dbReference>
<dbReference type="EC" id="2.7.13.3" evidence="2"/>
<dbReference type="PRINTS" id="PR00344">
    <property type="entry name" value="BCTRLSENSOR"/>
</dbReference>
<dbReference type="PANTHER" id="PTHR43065">
    <property type="entry name" value="SENSOR HISTIDINE KINASE"/>
    <property type="match status" value="1"/>
</dbReference>
<keyword evidence="7" id="KW-0067">ATP-binding</keyword>
<keyword evidence="8" id="KW-0902">Two-component regulatory system</keyword>
<organism evidence="12 13">
    <name type="scientific">Terriglobus saanensis (strain ATCC BAA-1853 / DSM 23119 / SP1PR4)</name>
    <dbReference type="NCBI Taxonomy" id="401053"/>
    <lineage>
        <taxon>Bacteria</taxon>
        <taxon>Pseudomonadati</taxon>
        <taxon>Acidobacteriota</taxon>
        <taxon>Terriglobia</taxon>
        <taxon>Terriglobales</taxon>
        <taxon>Acidobacteriaceae</taxon>
        <taxon>Terriglobus</taxon>
    </lineage>
</organism>
<dbReference type="PROSITE" id="PS50109">
    <property type="entry name" value="HIS_KIN"/>
    <property type="match status" value="1"/>
</dbReference>
<dbReference type="SMART" id="SM00388">
    <property type="entry name" value="HisKA"/>
    <property type="match status" value="1"/>
</dbReference>
<evidence type="ECO:0000256" key="1">
    <source>
        <dbReference type="ARBA" id="ARBA00000085"/>
    </source>
</evidence>
<dbReference type="Pfam" id="PF13426">
    <property type="entry name" value="PAS_9"/>
    <property type="match status" value="1"/>
</dbReference>
<dbReference type="SMART" id="SM00091">
    <property type="entry name" value="PAS"/>
    <property type="match status" value="2"/>
</dbReference>
<dbReference type="PANTHER" id="PTHR43065:SF46">
    <property type="entry name" value="C4-DICARBOXYLATE TRANSPORT SENSOR PROTEIN DCTB"/>
    <property type="match status" value="1"/>
</dbReference>
<evidence type="ECO:0000313" key="13">
    <source>
        <dbReference type="Proteomes" id="UP000006844"/>
    </source>
</evidence>
<dbReference type="InterPro" id="IPR000700">
    <property type="entry name" value="PAS-assoc_C"/>
</dbReference>
<dbReference type="SUPFAM" id="SSF55785">
    <property type="entry name" value="PYP-like sensor domain (PAS domain)"/>
    <property type="match status" value="2"/>
</dbReference>
<comment type="catalytic activity">
    <reaction evidence="1">
        <text>ATP + protein L-histidine = ADP + protein N-phospho-L-histidine.</text>
        <dbReference type="EC" id="2.7.13.3"/>
    </reaction>
</comment>
<evidence type="ECO:0000259" key="11">
    <source>
        <dbReference type="PROSITE" id="PS50113"/>
    </source>
</evidence>
<dbReference type="KEGG" id="tsa:AciPR4_3341"/>
<evidence type="ECO:0000256" key="3">
    <source>
        <dbReference type="ARBA" id="ARBA00022553"/>
    </source>
</evidence>
<protein>
    <recommendedName>
        <fullName evidence="2">histidine kinase</fullName>
        <ecNumber evidence="2">2.7.13.3</ecNumber>
    </recommendedName>
</protein>
<dbReference type="Pfam" id="PF02518">
    <property type="entry name" value="HATPase_c"/>
    <property type="match status" value="1"/>
</dbReference>
<keyword evidence="4" id="KW-0808">Transferase</keyword>
<dbReference type="GO" id="GO:0005524">
    <property type="term" value="F:ATP binding"/>
    <property type="evidence" value="ECO:0007669"/>
    <property type="project" value="UniProtKB-KW"/>
</dbReference>
<dbReference type="PROSITE" id="PS50112">
    <property type="entry name" value="PAS"/>
    <property type="match status" value="2"/>
</dbReference>
<dbReference type="Gene3D" id="3.30.450.20">
    <property type="entry name" value="PAS domain"/>
    <property type="match status" value="2"/>
</dbReference>
<keyword evidence="3" id="KW-0597">Phosphoprotein</keyword>
<proteinExistence type="predicted"/>
<name>E8V8Q8_TERSS</name>
<dbReference type="Pfam" id="PF00512">
    <property type="entry name" value="HisKA"/>
    <property type="match status" value="1"/>
</dbReference>
<evidence type="ECO:0000256" key="8">
    <source>
        <dbReference type="ARBA" id="ARBA00023012"/>
    </source>
</evidence>
<dbReference type="SUPFAM" id="SSF47384">
    <property type="entry name" value="Homodimeric domain of signal transducing histidine kinase"/>
    <property type="match status" value="1"/>
</dbReference>
<evidence type="ECO:0000256" key="6">
    <source>
        <dbReference type="ARBA" id="ARBA00022777"/>
    </source>
</evidence>
<dbReference type="InterPro" id="IPR036890">
    <property type="entry name" value="HATPase_C_sf"/>
</dbReference>
<dbReference type="CDD" id="cd00075">
    <property type="entry name" value="HATPase"/>
    <property type="match status" value="1"/>
</dbReference>
<dbReference type="HOGENOM" id="CLU_000445_114_39_0"/>
<dbReference type="eggNOG" id="COG4191">
    <property type="taxonomic scope" value="Bacteria"/>
</dbReference>
<dbReference type="SMART" id="SM00387">
    <property type="entry name" value="HATPase_c"/>
    <property type="match status" value="1"/>
</dbReference>
<feature type="domain" description="PAS" evidence="10">
    <location>
        <begin position="52"/>
        <end position="124"/>
    </location>
</feature>
<evidence type="ECO:0000259" key="9">
    <source>
        <dbReference type="PROSITE" id="PS50109"/>
    </source>
</evidence>
<accession>E8V8Q8</accession>
<dbReference type="InterPro" id="IPR004358">
    <property type="entry name" value="Sig_transdc_His_kin-like_C"/>
</dbReference>
<dbReference type="InterPro" id="IPR000014">
    <property type="entry name" value="PAS"/>
</dbReference>
<evidence type="ECO:0000259" key="10">
    <source>
        <dbReference type="PROSITE" id="PS50112"/>
    </source>
</evidence>
<dbReference type="Gene3D" id="1.10.287.130">
    <property type="match status" value="1"/>
</dbReference>
<keyword evidence="5" id="KW-0547">Nucleotide-binding</keyword>
<dbReference type="CDD" id="cd00082">
    <property type="entry name" value="HisKA"/>
    <property type="match status" value="1"/>
</dbReference>
<dbReference type="AlphaFoldDB" id="E8V8Q8"/>
<evidence type="ECO:0000256" key="2">
    <source>
        <dbReference type="ARBA" id="ARBA00012438"/>
    </source>
</evidence>
<dbReference type="InterPro" id="IPR003661">
    <property type="entry name" value="HisK_dim/P_dom"/>
</dbReference>
<feature type="domain" description="PAS" evidence="10">
    <location>
        <begin position="186"/>
        <end position="264"/>
    </location>
</feature>
<dbReference type="SUPFAM" id="SSF55874">
    <property type="entry name" value="ATPase domain of HSP90 chaperone/DNA topoisomerase II/histidine kinase"/>
    <property type="match status" value="1"/>
</dbReference>
<dbReference type="InterPro" id="IPR003594">
    <property type="entry name" value="HATPase_dom"/>
</dbReference>
<keyword evidence="13" id="KW-1185">Reference proteome</keyword>
<dbReference type="InterPro" id="IPR005467">
    <property type="entry name" value="His_kinase_dom"/>
</dbReference>
<dbReference type="GO" id="GO:0000155">
    <property type="term" value="F:phosphorelay sensor kinase activity"/>
    <property type="evidence" value="ECO:0007669"/>
    <property type="project" value="InterPro"/>
</dbReference>
<dbReference type="Proteomes" id="UP000006844">
    <property type="component" value="Chromosome"/>
</dbReference>
<dbReference type="Pfam" id="PF08448">
    <property type="entry name" value="PAS_4"/>
    <property type="match status" value="1"/>
</dbReference>
<dbReference type="InterPro" id="IPR035965">
    <property type="entry name" value="PAS-like_dom_sf"/>
</dbReference>
<evidence type="ECO:0000256" key="5">
    <source>
        <dbReference type="ARBA" id="ARBA00022741"/>
    </source>
</evidence>
<sequence>MIPNPDRRSSSATDAALREKLAEAVASETRALTQLEHAHHAIEARDKSVAVSDERSRQLLRANPFGILIGGLDGSVGYVNPPLLSLLGYAQEEIDNPAFTWRTITPPEFEEVDRKAIETLLATGSCPAYYKEYIARDGHRIPILIGAALIPNLEGGRDFAAFVTDLSQLRRTEEQLAESRALLEKQYAEMEVLYRTAPIGLAYFDPKDFRYLRLNDAQAEIVGKPKEEILGHSVTEIAPIQGLREMFEQVASGQPVVNQLLEGELPERPGEKRAWTVNYFPVFSPQGEVQGITAASLEITAQKRAESALRQNEKLAAVGRLASSISHEINNPLEAITNLLYLARHEENSEKRNSYLETAEREVARVSQIATQTLRFHRRPGKPTHLTASDLIEPVLALYAGRLTNSSIRIKRSYRSKDAFPCMEGDMRQVINNLIGNAIDAMRSGGTLHVRSANLVDHLTGQHSMRITFSDSGIGMSPETMQRLFEAFYTTKGASGTGLGMWISKEIIDKHGGRLAIHSSASGSRRGTTFQLYLPTTCVAI</sequence>
<dbReference type="EMBL" id="CP002467">
    <property type="protein sequence ID" value="ADV84095.1"/>
    <property type="molecule type" value="Genomic_DNA"/>
</dbReference>